<evidence type="ECO:0000313" key="2">
    <source>
        <dbReference type="Proteomes" id="UP000324222"/>
    </source>
</evidence>
<evidence type="ECO:0000313" key="1">
    <source>
        <dbReference type="EMBL" id="MPC17406.1"/>
    </source>
</evidence>
<protein>
    <submittedName>
        <fullName evidence="1">Uncharacterized protein</fullName>
    </submittedName>
</protein>
<sequence>MNINIFSLSVRMVSISEDISEGSQVRSLQSWRLVSVNMCVAFILATQCSKAVSCVHLKGLIHAHLLYPGRP</sequence>
<dbReference type="AlphaFoldDB" id="A0A5B7D875"/>
<name>A0A5B7D875_PORTR</name>
<dbReference type="EMBL" id="VSRR010000586">
    <property type="protein sequence ID" value="MPC17406.1"/>
    <property type="molecule type" value="Genomic_DNA"/>
</dbReference>
<comment type="caution">
    <text evidence="1">The sequence shown here is derived from an EMBL/GenBank/DDBJ whole genome shotgun (WGS) entry which is preliminary data.</text>
</comment>
<reference evidence="1 2" key="1">
    <citation type="submission" date="2019-05" db="EMBL/GenBank/DDBJ databases">
        <title>Another draft genome of Portunus trituberculatus and its Hox gene families provides insights of decapod evolution.</title>
        <authorList>
            <person name="Jeong J.-H."/>
            <person name="Song I."/>
            <person name="Kim S."/>
            <person name="Choi T."/>
            <person name="Kim D."/>
            <person name="Ryu S."/>
            <person name="Kim W."/>
        </authorList>
    </citation>
    <scope>NUCLEOTIDE SEQUENCE [LARGE SCALE GENOMIC DNA]</scope>
    <source>
        <tissue evidence="1">Muscle</tissue>
    </source>
</reference>
<accession>A0A5B7D875</accession>
<proteinExistence type="predicted"/>
<dbReference type="Proteomes" id="UP000324222">
    <property type="component" value="Unassembled WGS sequence"/>
</dbReference>
<gene>
    <name evidence="1" type="ORF">E2C01_010261</name>
</gene>
<keyword evidence="2" id="KW-1185">Reference proteome</keyword>
<organism evidence="1 2">
    <name type="scientific">Portunus trituberculatus</name>
    <name type="common">Swimming crab</name>
    <name type="synonym">Neptunus trituberculatus</name>
    <dbReference type="NCBI Taxonomy" id="210409"/>
    <lineage>
        <taxon>Eukaryota</taxon>
        <taxon>Metazoa</taxon>
        <taxon>Ecdysozoa</taxon>
        <taxon>Arthropoda</taxon>
        <taxon>Crustacea</taxon>
        <taxon>Multicrustacea</taxon>
        <taxon>Malacostraca</taxon>
        <taxon>Eumalacostraca</taxon>
        <taxon>Eucarida</taxon>
        <taxon>Decapoda</taxon>
        <taxon>Pleocyemata</taxon>
        <taxon>Brachyura</taxon>
        <taxon>Eubrachyura</taxon>
        <taxon>Portunoidea</taxon>
        <taxon>Portunidae</taxon>
        <taxon>Portuninae</taxon>
        <taxon>Portunus</taxon>
    </lineage>
</organism>